<proteinExistence type="inferred from homology"/>
<dbReference type="InterPro" id="IPR034904">
    <property type="entry name" value="FSCA_dom_sf"/>
</dbReference>
<evidence type="ECO:0000313" key="3">
    <source>
        <dbReference type="EMBL" id="GER92859.1"/>
    </source>
</evidence>
<name>A0A5J4L3L7_9ZZZZ</name>
<sequence>MLDRTKVEEVINRIKPYLKRDGGDVELVDITNDNIVKVKLVGACGTCPMSIMTLKGGIETEMKKAIPELKAVEAV</sequence>
<dbReference type="PANTHER" id="PTHR11178">
    <property type="entry name" value="IRON-SULFUR CLUSTER SCAFFOLD PROTEIN NFU-RELATED"/>
    <property type="match status" value="1"/>
</dbReference>
<organism evidence="3">
    <name type="scientific">hot springs metagenome</name>
    <dbReference type="NCBI Taxonomy" id="433727"/>
    <lineage>
        <taxon>unclassified sequences</taxon>
        <taxon>metagenomes</taxon>
        <taxon>ecological metagenomes</taxon>
    </lineage>
</organism>
<comment type="similarity">
    <text evidence="1">Belongs to the NifU family.</text>
</comment>
<dbReference type="PANTHER" id="PTHR11178:SF25">
    <property type="entry name" value="NIFU-LIKE PROTEIN 3, CHLOROPLASTIC"/>
    <property type="match status" value="1"/>
</dbReference>
<dbReference type="EMBL" id="BLAB01000001">
    <property type="protein sequence ID" value="GER92859.1"/>
    <property type="molecule type" value="Genomic_DNA"/>
</dbReference>
<accession>A0A5J4L3L7</accession>
<gene>
    <name evidence="3" type="ORF">A45J_0588</name>
</gene>
<dbReference type="Pfam" id="PF01106">
    <property type="entry name" value="NifU"/>
    <property type="match status" value="1"/>
</dbReference>
<reference evidence="3" key="1">
    <citation type="submission" date="2019-10" db="EMBL/GenBank/DDBJ databases">
        <title>Metagenomic sequencing of thiosulfate-disproportionating enrichment culture.</title>
        <authorList>
            <person name="Umezawa K."/>
            <person name="Kojima H."/>
            <person name="Fukui M."/>
        </authorList>
    </citation>
    <scope>NUCLEOTIDE SEQUENCE</scope>
    <source>
        <strain evidence="3">45J</strain>
    </source>
</reference>
<feature type="domain" description="NIF system FeS cluster assembly NifU C-terminal" evidence="2">
    <location>
        <begin position="7"/>
        <end position="73"/>
    </location>
</feature>
<dbReference type="SUPFAM" id="SSF117916">
    <property type="entry name" value="Fe-S cluster assembly (FSCA) domain-like"/>
    <property type="match status" value="1"/>
</dbReference>
<dbReference type="GO" id="GO:0005739">
    <property type="term" value="C:mitochondrion"/>
    <property type="evidence" value="ECO:0007669"/>
    <property type="project" value="TreeGrafter"/>
</dbReference>
<evidence type="ECO:0000256" key="1">
    <source>
        <dbReference type="ARBA" id="ARBA00006420"/>
    </source>
</evidence>
<dbReference type="Gene3D" id="3.30.300.130">
    <property type="entry name" value="Fe-S cluster assembly (FSCA)"/>
    <property type="match status" value="1"/>
</dbReference>
<protein>
    <submittedName>
        <fullName evidence="3">Iron-sulfur cluster biogenesis protein NfuA</fullName>
    </submittedName>
</protein>
<comment type="caution">
    <text evidence="3">The sequence shown here is derived from an EMBL/GenBank/DDBJ whole genome shotgun (WGS) entry which is preliminary data.</text>
</comment>
<dbReference type="AlphaFoldDB" id="A0A5J4L3L7"/>
<dbReference type="InterPro" id="IPR001075">
    <property type="entry name" value="NIF_FeS_clus_asmbl_NifU_C"/>
</dbReference>
<dbReference type="GO" id="GO:0005506">
    <property type="term" value="F:iron ion binding"/>
    <property type="evidence" value="ECO:0007669"/>
    <property type="project" value="InterPro"/>
</dbReference>
<dbReference type="GO" id="GO:0051536">
    <property type="term" value="F:iron-sulfur cluster binding"/>
    <property type="evidence" value="ECO:0007669"/>
    <property type="project" value="InterPro"/>
</dbReference>
<evidence type="ECO:0000259" key="2">
    <source>
        <dbReference type="Pfam" id="PF01106"/>
    </source>
</evidence>
<dbReference type="GO" id="GO:0016226">
    <property type="term" value="P:iron-sulfur cluster assembly"/>
    <property type="evidence" value="ECO:0007669"/>
    <property type="project" value="InterPro"/>
</dbReference>